<evidence type="ECO:0000256" key="3">
    <source>
        <dbReference type="ARBA" id="ARBA00022692"/>
    </source>
</evidence>
<accession>A0A0U3AYI3</accession>
<reference evidence="8 9" key="1">
    <citation type="submission" date="2015-12" db="EMBL/GenBank/DDBJ databases">
        <title>Complete genome of Lacimicrobium alkaliphilum KCTC 32984.</title>
        <authorList>
            <person name="Kim S.-G."/>
            <person name="Lee Y.-J."/>
        </authorList>
    </citation>
    <scope>NUCLEOTIDE SEQUENCE [LARGE SCALE GENOMIC DNA]</scope>
    <source>
        <strain evidence="8 9">YelD216</strain>
    </source>
</reference>
<feature type="transmembrane region" description="Helical" evidence="6">
    <location>
        <begin position="12"/>
        <end position="33"/>
    </location>
</feature>
<dbReference type="GO" id="GO:0005886">
    <property type="term" value="C:plasma membrane"/>
    <property type="evidence" value="ECO:0007669"/>
    <property type="project" value="UniProtKB-SubCell"/>
</dbReference>
<evidence type="ECO:0000256" key="2">
    <source>
        <dbReference type="ARBA" id="ARBA00022475"/>
    </source>
</evidence>
<keyword evidence="2" id="KW-1003">Cell membrane</keyword>
<feature type="transmembrane region" description="Helical" evidence="6">
    <location>
        <begin position="766"/>
        <end position="791"/>
    </location>
</feature>
<dbReference type="RefSeq" id="WP_062478322.1">
    <property type="nucleotide sequence ID" value="NZ_CP013650.1"/>
</dbReference>
<feature type="transmembrane region" description="Helical" evidence="6">
    <location>
        <begin position="363"/>
        <end position="382"/>
    </location>
</feature>
<dbReference type="InterPro" id="IPR050545">
    <property type="entry name" value="Mycobact_MmpL"/>
</dbReference>
<dbReference type="EMBL" id="CP013650">
    <property type="protein sequence ID" value="ALS98040.1"/>
    <property type="molecule type" value="Genomic_DNA"/>
</dbReference>
<dbReference type="PANTHER" id="PTHR33406:SF12">
    <property type="entry name" value="BLR2997 PROTEIN"/>
    <property type="match status" value="1"/>
</dbReference>
<dbReference type="PANTHER" id="PTHR33406">
    <property type="entry name" value="MEMBRANE PROTEIN MJ1562-RELATED"/>
    <property type="match status" value="1"/>
</dbReference>
<dbReference type="PROSITE" id="PS51257">
    <property type="entry name" value="PROKAR_LIPOPROTEIN"/>
    <property type="match status" value="1"/>
</dbReference>
<keyword evidence="5 6" id="KW-0472">Membrane</keyword>
<protein>
    <recommendedName>
        <fullName evidence="7">SSD domain-containing protein</fullName>
    </recommendedName>
</protein>
<dbReference type="SUPFAM" id="SSF82866">
    <property type="entry name" value="Multidrug efflux transporter AcrB transmembrane domain"/>
    <property type="match status" value="2"/>
</dbReference>
<dbReference type="Pfam" id="PF03176">
    <property type="entry name" value="MMPL"/>
    <property type="match status" value="2"/>
</dbReference>
<evidence type="ECO:0000256" key="4">
    <source>
        <dbReference type="ARBA" id="ARBA00022989"/>
    </source>
</evidence>
<evidence type="ECO:0000259" key="7">
    <source>
        <dbReference type="PROSITE" id="PS50156"/>
    </source>
</evidence>
<gene>
    <name evidence="8" type="ORF">AT746_07030</name>
</gene>
<dbReference type="Gene3D" id="1.20.1640.10">
    <property type="entry name" value="Multidrug efflux transporter AcrB transmembrane domain"/>
    <property type="match status" value="2"/>
</dbReference>
<proteinExistence type="predicted"/>
<evidence type="ECO:0000256" key="6">
    <source>
        <dbReference type="SAM" id="Phobius"/>
    </source>
</evidence>
<dbReference type="InterPro" id="IPR004869">
    <property type="entry name" value="MMPL_dom"/>
</dbReference>
<keyword evidence="3 6" id="KW-0812">Transmembrane</keyword>
<dbReference type="AlphaFoldDB" id="A0A0U3AYI3"/>
<dbReference type="InterPro" id="IPR000731">
    <property type="entry name" value="SSD"/>
</dbReference>
<feature type="transmembrane region" description="Helical" evidence="6">
    <location>
        <begin position="443"/>
        <end position="462"/>
    </location>
</feature>
<sequence>MSSREKFAGWLIRHGLLILFIFALACAGIGYFVKDFRIDASADTLLTRDNQLYIKSQIMSQKFNPHEFILLAYKPREHELFSDKTFSDITEISDKLQQLERVDAVTSILNVPLLQAMEGLQTDLDPDDWTWQSRQYSAQQMQSILTAHPLYEDLLVNQQQDATAIQILFKQDEELAEIDKQIIAIQKQALTGELTEEQKQQVESLKARAEPMQQKLDRIRANEIEQIYDMVAPYEQEADIYLGGAHVLGYQLIRIIQQDLKLFGTGIAVFIGLMLWLVFRRWQFVLLPLVCCGASVLLTMGMFGLLGFKTTVISSNFIALQLILTLAVCIHLIVHYRQLAASTPEVKHKQLIIKTFAEKSTPCFYAALTTSVGFASLLISNIQPVVSFGWMMIVAMLVSISVSLLLFPVLISLSPPRPTEQNNPVLKPLLNACMTISSRYKTLVVICTLIVAVAGGIGLARLEVENSFLNYFRESTQIRKELTFIDQQFGGSTPLDIVYQIPESERKQDLVLSAQTVQTLQKIQHLLSQYDAVGNVTSVFNFTELAKKINQGQPLTEYELNSLYHLLDRSLRDRLLGSYLNTDDQQLRISSRIQDSTEGLNRAEFLQSLKTYIGKQGVDPAQIELTNLFVLYQDILSRLYKSQIQTLGVVYVALALVLLLVFRSFGMALITLVPNILCTLLILGIMGWLAIPLDLMTITIAAIAMGIAVDDTIHFAHHYKQNLNDNTPEQAAEKTFHTVGYALLYTSIIITLGFATLGLSDFVPSIYFGLLTGLTMMLALLADLTLLPALLMRFVKKR</sequence>
<feature type="transmembrane region" description="Helical" evidence="6">
    <location>
        <begin position="697"/>
        <end position="717"/>
    </location>
</feature>
<dbReference type="STRING" id="1526571.AT746_07030"/>
<evidence type="ECO:0000313" key="9">
    <source>
        <dbReference type="Proteomes" id="UP000068447"/>
    </source>
</evidence>
<name>A0A0U3AYI3_9ALTE</name>
<keyword evidence="4 6" id="KW-1133">Transmembrane helix</keyword>
<feature type="domain" description="SSD" evidence="7">
    <location>
        <begin position="251"/>
        <end position="413"/>
    </location>
</feature>
<evidence type="ECO:0000313" key="8">
    <source>
        <dbReference type="EMBL" id="ALS98040.1"/>
    </source>
</evidence>
<feature type="transmembrane region" description="Helical" evidence="6">
    <location>
        <begin position="738"/>
        <end position="760"/>
    </location>
</feature>
<feature type="transmembrane region" description="Helical" evidence="6">
    <location>
        <begin position="286"/>
        <end position="306"/>
    </location>
</feature>
<feature type="transmembrane region" description="Helical" evidence="6">
    <location>
        <begin position="388"/>
        <end position="411"/>
    </location>
</feature>
<feature type="transmembrane region" description="Helical" evidence="6">
    <location>
        <begin position="669"/>
        <end position="691"/>
    </location>
</feature>
<comment type="subcellular location">
    <subcellularLocation>
        <location evidence="1">Cell membrane</location>
        <topology evidence="1">Multi-pass membrane protein</topology>
    </subcellularLocation>
</comment>
<dbReference type="PROSITE" id="PS50156">
    <property type="entry name" value="SSD"/>
    <property type="match status" value="2"/>
</dbReference>
<keyword evidence="9" id="KW-1185">Reference proteome</keyword>
<feature type="domain" description="SSD" evidence="7">
    <location>
        <begin position="665"/>
        <end position="793"/>
    </location>
</feature>
<dbReference type="OrthoDB" id="9759187at2"/>
<organism evidence="8 9">
    <name type="scientific">Lacimicrobium alkaliphilum</name>
    <dbReference type="NCBI Taxonomy" id="1526571"/>
    <lineage>
        <taxon>Bacteria</taxon>
        <taxon>Pseudomonadati</taxon>
        <taxon>Pseudomonadota</taxon>
        <taxon>Gammaproteobacteria</taxon>
        <taxon>Alteromonadales</taxon>
        <taxon>Alteromonadaceae</taxon>
        <taxon>Lacimicrobium</taxon>
    </lineage>
</organism>
<feature type="transmembrane region" description="Helical" evidence="6">
    <location>
        <begin position="312"/>
        <end position="334"/>
    </location>
</feature>
<evidence type="ECO:0000256" key="5">
    <source>
        <dbReference type="ARBA" id="ARBA00023136"/>
    </source>
</evidence>
<dbReference type="Proteomes" id="UP000068447">
    <property type="component" value="Chromosome"/>
</dbReference>
<feature type="transmembrane region" description="Helical" evidence="6">
    <location>
        <begin position="644"/>
        <end position="662"/>
    </location>
</feature>
<feature type="transmembrane region" description="Helical" evidence="6">
    <location>
        <begin position="260"/>
        <end position="279"/>
    </location>
</feature>
<dbReference type="KEGG" id="lal:AT746_07030"/>
<evidence type="ECO:0000256" key="1">
    <source>
        <dbReference type="ARBA" id="ARBA00004651"/>
    </source>
</evidence>